<feature type="region of interest" description="Disordered" evidence="3">
    <location>
        <begin position="73"/>
        <end position="101"/>
    </location>
</feature>
<dbReference type="EMBL" id="JBANMG010000006">
    <property type="protein sequence ID" value="KAK6951536.1"/>
    <property type="molecule type" value="Genomic_DNA"/>
</dbReference>
<feature type="compositionally biased region" description="Polar residues" evidence="3">
    <location>
        <begin position="33"/>
        <end position="43"/>
    </location>
</feature>
<accession>A0AAX6MGG3</accession>
<evidence type="ECO:0000256" key="2">
    <source>
        <dbReference type="ARBA" id="ARBA00022786"/>
    </source>
</evidence>
<dbReference type="Proteomes" id="UP001369815">
    <property type="component" value="Unassembled WGS sequence"/>
</dbReference>
<evidence type="ECO:0000313" key="5">
    <source>
        <dbReference type="EMBL" id="KAK6951536.1"/>
    </source>
</evidence>
<dbReference type="InterPro" id="IPR000608">
    <property type="entry name" value="UBC"/>
</dbReference>
<evidence type="ECO:0000313" key="6">
    <source>
        <dbReference type="Proteomes" id="UP001369815"/>
    </source>
</evidence>
<feature type="compositionally biased region" description="Polar residues" evidence="3">
    <location>
        <begin position="166"/>
        <end position="176"/>
    </location>
</feature>
<feature type="compositionally biased region" description="Low complexity" evidence="3">
    <location>
        <begin position="89"/>
        <end position="101"/>
    </location>
</feature>
<keyword evidence="1" id="KW-0808">Transferase</keyword>
<organism evidence="5 6">
    <name type="scientific">Daldinia eschscholtzii</name>
    <dbReference type="NCBI Taxonomy" id="292717"/>
    <lineage>
        <taxon>Eukaryota</taxon>
        <taxon>Fungi</taxon>
        <taxon>Dikarya</taxon>
        <taxon>Ascomycota</taxon>
        <taxon>Pezizomycotina</taxon>
        <taxon>Sordariomycetes</taxon>
        <taxon>Xylariomycetidae</taxon>
        <taxon>Xylariales</taxon>
        <taxon>Hypoxylaceae</taxon>
        <taxon>Daldinia</taxon>
    </lineage>
</organism>
<dbReference type="PANTHER" id="PTHR46116">
    <property type="entry name" value="(E3-INDEPENDENT) E2 UBIQUITIN-CONJUGATING ENZYME"/>
    <property type="match status" value="1"/>
</dbReference>
<sequence length="838" mass="91692">MAPNLDTIKDISARISCFRRTHKDKDSIDGDNPSETPNQSTAKRSAHPAHPAQAKSHGSRHRPLALFPKKENSDLLPPLQLSTPSENVPTPLSKPPSTLLSSHPVAQLPAAVISYPAMSLKHPPVVKKSANSPGSDGLNPINTPGKTLPHKAQSSVASSSYLKASQGTGTSAKKQQESISWFPPYQNGPSYLHTQPAPPFTYNNNSNQSWKSTAYLKGHFLTPHVPKPQPPVESLAAQTYPLHSAAWSGLSAGPPGSSFGQEMLDKAVLDQHAALLWPQIVPELDTLSPFAQLHHKPNDDDAEIDATHVEDNDESTDMEQHSENAATVEAVMTELGPLLSFVRACLGQACAGCHKKKSMESEDIIDMTTSWANAKGTVNLGLRCQEKYCKVVTCLGCGKALKSSNTIGTSFVLKVSGVEFSVQWCCDDGKLAAIWALACGWEILSSKSRAGSVITKVRGRVKSKGSVMRDEIRGTHIQATAKGIGYGGDEPVGFPHSYFGQRAYNAKRSMPKHLVGTKEDILHENYFRLLASLLPSRKGTSALDASPPNFLFHMLSRSPLLENAAMLLSNGSIDEMSCKNQLHDAVLDFFDALGGHPVTTDLVYTGRNLYHANGGNLLEASLRAEKSKGRLVVRDTGKSLIELLGSLAAQSDIVLRHAKGNPSEFHNPEGRALLALSRRLSKTYTQHIANMHRLQTAMDITEDKPNINFSEWHRENCVRDVPDDAVLRNFAFSREVCREASICPERGRMKRLITEISTLRTSLPEGIFICHGSSRLDIMKVLIIGPKHTPYEHGMFEFDLYCSVDYPKGPPKMVFKTPNGSRTRFNPNLYHDGKSKCH</sequence>
<dbReference type="Pfam" id="PF00179">
    <property type="entry name" value="UQ_con"/>
    <property type="match status" value="1"/>
</dbReference>
<gene>
    <name evidence="5" type="ORF">Daesc_006057</name>
</gene>
<dbReference type="Gene3D" id="3.10.110.10">
    <property type="entry name" value="Ubiquitin Conjugating Enzyme"/>
    <property type="match status" value="1"/>
</dbReference>
<feature type="domain" description="UBC core" evidence="4">
    <location>
        <begin position="747"/>
        <end position="838"/>
    </location>
</feature>
<feature type="compositionally biased region" description="Low complexity" evidence="3">
    <location>
        <begin position="152"/>
        <end position="165"/>
    </location>
</feature>
<proteinExistence type="predicted"/>
<feature type="region of interest" description="Disordered" evidence="3">
    <location>
        <begin position="125"/>
        <end position="176"/>
    </location>
</feature>
<dbReference type="AlphaFoldDB" id="A0AAX6MGG3"/>
<dbReference type="PANTHER" id="PTHR46116:SF15">
    <property type="entry name" value="(E3-INDEPENDENT) E2 UBIQUITIN-CONJUGATING ENZYME"/>
    <property type="match status" value="1"/>
</dbReference>
<keyword evidence="2" id="KW-0833">Ubl conjugation pathway</keyword>
<evidence type="ECO:0000256" key="1">
    <source>
        <dbReference type="ARBA" id="ARBA00022679"/>
    </source>
</evidence>
<evidence type="ECO:0000256" key="3">
    <source>
        <dbReference type="SAM" id="MobiDB-lite"/>
    </source>
</evidence>
<dbReference type="PROSITE" id="PS50127">
    <property type="entry name" value="UBC_2"/>
    <property type="match status" value="1"/>
</dbReference>
<dbReference type="SUPFAM" id="SSF54495">
    <property type="entry name" value="UBC-like"/>
    <property type="match status" value="1"/>
</dbReference>
<reference evidence="5 6" key="1">
    <citation type="journal article" date="2024" name="Front Chem Biol">
        <title>Unveiling the potential of Daldinia eschscholtzii MFLUCC 19-0629 through bioactivity and bioinformatics studies for enhanced sustainable agriculture production.</title>
        <authorList>
            <person name="Brooks S."/>
            <person name="Weaver J.A."/>
            <person name="Klomchit A."/>
            <person name="Alharthi S.A."/>
            <person name="Onlamun T."/>
            <person name="Nurani R."/>
            <person name="Vong T.K."/>
            <person name="Alberti F."/>
            <person name="Greco C."/>
        </authorList>
    </citation>
    <scope>NUCLEOTIDE SEQUENCE [LARGE SCALE GENOMIC DNA]</scope>
    <source>
        <strain evidence="5">MFLUCC 19-0629</strain>
    </source>
</reference>
<dbReference type="GO" id="GO:0061631">
    <property type="term" value="F:ubiquitin conjugating enzyme activity"/>
    <property type="evidence" value="ECO:0007669"/>
    <property type="project" value="TreeGrafter"/>
</dbReference>
<protein>
    <recommendedName>
        <fullName evidence="4">UBC core domain-containing protein</fullName>
    </recommendedName>
</protein>
<feature type="region of interest" description="Disordered" evidence="3">
    <location>
        <begin position="21"/>
        <end position="61"/>
    </location>
</feature>
<comment type="caution">
    <text evidence="5">The sequence shown here is derived from an EMBL/GenBank/DDBJ whole genome shotgun (WGS) entry which is preliminary data.</text>
</comment>
<evidence type="ECO:0000259" key="4">
    <source>
        <dbReference type="PROSITE" id="PS50127"/>
    </source>
</evidence>
<dbReference type="InterPro" id="IPR016135">
    <property type="entry name" value="UBQ-conjugating_enzyme/RWD"/>
</dbReference>
<keyword evidence="6" id="KW-1185">Reference proteome</keyword>
<name>A0AAX6MGG3_9PEZI</name>
<feature type="compositionally biased region" description="Polar residues" evidence="3">
    <location>
        <begin position="129"/>
        <end position="145"/>
    </location>
</feature>